<keyword evidence="11" id="KW-1185">Reference proteome</keyword>
<dbReference type="SUPFAM" id="SSF54001">
    <property type="entry name" value="Cysteine proteinases"/>
    <property type="match status" value="1"/>
</dbReference>
<keyword evidence="7" id="KW-0788">Thiol protease</keyword>
<evidence type="ECO:0000256" key="7">
    <source>
        <dbReference type="ARBA" id="ARBA00022807"/>
    </source>
</evidence>
<evidence type="ECO:0000256" key="3">
    <source>
        <dbReference type="ARBA" id="ARBA00012759"/>
    </source>
</evidence>
<feature type="compositionally biased region" description="Polar residues" evidence="8">
    <location>
        <begin position="513"/>
        <end position="527"/>
    </location>
</feature>
<dbReference type="PANTHER" id="PTHR21646:SF24">
    <property type="entry name" value="UBIQUITIN CARBOXYL-TERMINAL HYDROLASE"/>
    <property type="match status" value="1"/>
</dbReference>
<dbReference type="Gene3D" id="3.90.70.10">
    <property type="entry name" value="Cysteine proteinases"/>
    <property type="match status" value="2"/>
</dbReference>
<feature type="compositionally biased region" description="Acidic residues" evidence="8">
    <location>
        <begin position="501"/>
        <end position="511"/>
    </location>
</feature>
<comment type="caution">
    <text evidence="10">The sequence shown here is derived from an EMBL/GenBank/DDBJ whole genome shotgun (WGS) entry which is preliminary data.</text>
</comment>
<dbReference type="EC" id="3.4.19.12" evidence="3"/>
<feature type="region of interest" description="Disordered" evidence="8">
    <location>
        <begin position="361"/>
        <end position="389"/>
    </location>
</feature>
<dbReference type="InterPro" id="IPR018200">
    <property type="entry name" value="USP_CS"/>
</dbReference>
<evidence type="ECO:0000256" key="2">
    <source>
        <dbReference type="ARBA" id="ARBA00009085"/>
    </source>
</evidence>
<evidence type="ECO:0000256" key="4">
    <source>
        <dbReference type="ARBA" id="ARBA00022670"/>
    </source>
</evidence>
<keyword evidence="4" id="KW-0645">Protease</keyword>
<feature type="compositionally biased region" description="Polar residues" evidence="8">
    <location>
        <begin position="903"/>
        <end position="921"/>
    </location>
</feature>
<dbReference type="FunCoup" id="A0A1Y2GM13">
    <property type="interactions" value="509"/>
</dbReference>
<dbReference type="GO" id="GO:0004843">
    <property type="term" value="F:cysteine-type deubiquitinase activity"/>
    <property type="evidence" value="ECO:0007669"/>
    <property type="project" value="UniProtKB-EC"/>
</dbReference>
<feature type="region of interest" description="Disordered" evidence="8">
    <location>
        <begin position="843"/>
        <end position="924"/>
    </location>
</feature>
<dbReference type="GO" id="GO:0006508">
    <property type="term" value="P:proteolysis"/>
    <property type="evidence" value="ECO:0007669"/>
    <property type="project" value="UniProtKB-KW"/>
</dbReference>
<dbReference type="InterPro" id="IPR038765">
    <property type="entry name" value="Papain-like_cys_pep_sf"/>
</dbReference>
<organism evidence="10 11">
    <name type="scientific">Lobosporangium transversale</name>
    <dbReference type="NCBI Taxonomy" id="64571"/>
    <lineage>
        <taxon>Eukaryota</taxon>
        <taxon>Fungi</taxon>
        <taxon>Fungi incertae sedis</taxon>
        <taxon>Mucoromycota</taxon>
        <taxon>Mortierellomycotina</taxon>
        <taxon>Mortierellomycetes</taxon>
        <taxon>Mortierellales</taxon>
        <taxon>Mortierellaceae</taxon>
        <taxon>Lobosporangium</taxon>
    </lineage>
</organism>
<evidence type="ECO:0000256" key="5">
    <source>
        <dbReference type="ARBA" id="ARBA00022786"/>
    </source>
</evidence>
<dbReference type="InParanoid" id="A0A1Y2GM13"/>
<dbReference type="RefSeq" id="XP_021881084.1">
    <property type="nucleotide sequence ID" value="XM_022031030.1"/>
</dbReference>
<keyword evidence="5" id="KW-0833">Ubl conjugation pathway</keyword>
<comment type="catalytic activity">
    <reaction evidence="1">
        <text>Thiol-dependent hydrolysis of ester, thioester, amide, peptide and isopeptide bonds formed by the C-terminal Gly of ubiquitin (a 76-residue protein attached to proteins as an intracellular targeting signal).</text>
        <dbReference type="EC" id="3.4.19.12"/>
    </reaction>
</comment>
<evidence type="ECO:0000256" key="1">
    <source>
        <dbReference type="ARBA" id="ARBA00000707"/>
    </source>
</evidence>
<dbReference type="GeneID" id="33572871"/>
<evidence type="ECO:0000313" key="10">
    <source>
        <dbReference type="EMBL" id="ORZ14952.1"/>
    </source>
</evidence>
<dbReference type="OrthoDB" id="292964at2759"/>
<dbReference type="Proteomes" id="UP000193648">
    <property type="component" value="Unassembled WGS sequence"/>
</dbReference>
<evidence type="ECO:0000256" key="6">
    <source>
        <dbReference type="ARBA" id="ARBA00022801"/>
    </source>
</evidence>
<keyword evidence="6" id="KW-0378">Hydrolase</keyword>
<gene>
    <name evidence="10" type="ORF">BCR41DRAFT_80413</name>
</gene>
<evidence type="ECO:0000313" key="11">
    <source>
        <dbReference type="Proteomes" id="UP000193648"/>
    </source>
</evidence>
<reference evidence="10 11" key="1">
    <citation type="submission" date="2016-07" db="EMBL/GenBank/DDBJ databases">
        <title>Pervasive Adenine N6-methylation of Active Genes in Fungi.</title>
        <authorList>
            <consortium name="DOE Joint Genome Institute"/>
            <person name="Mondo S.J."/>
            <person name="Dannebaum R.O."/>
            <person name="Kuo R.C."/>
            <person name="Labutti K."/>
            <person name="Haridas S."/>
            <person name="Kuo A."/>
            <person name="Salamov A."/>
            <person name="Ahrendt S.R."/>
            <person name="Lipzen A."/>
            <person name="Sullivan W."/>
            <person name="Andreopoulos W.B."/>
            <person name="Clum A."/>
            <person name="Lindquist E."/>
            <person name="Daum C."/>
            <person name="Ramamoorthy G.K."/>
            <person name="Gryganskyi A."/>
            <person name="Culley D."/>
            <person name="Magnuson J.K."/>
            <person name="James T.Y."/>
            <person name="O'Malley M.A."/>
            <person name="Stajich J.E."/>
            <person name="Spatafora J.W."/>
            <person name="Visel A."/>
            <person name="Grigoriev I.V."/>
        </authorList>
    </citation>
    <scope>NUCLEOTIDE SEQUENCE [LARGE SCALE GENOMIC DNA]</scope>
    <source>
        <strain evidence="10 11">NRRL 3116</strain>
    </source>
</reference>
<accession>A0A1Y2GM13</accession>
<feature type="compositionally biased region" description="Acidic residues" evidence="8">
    <location>
        <begin position="986"/>
        <end position="999"/>
    </location>
</feature>
<protein>
    <recommendedName>
        <fullName evidence="3">ubiquitinyl hydrolase 1</fullName>
        <ecNumber evidence="3">3.4.19.12</ecNumber>
    </recommendedName>
</protein>
<evidence type="ECO:0000256" key="8">
    <source>
        <dbReference type="SAM" id="MobiDB-lite"/>
    </source>
</evidence>
<dbReference type="InterPro" id="IPR028889">
    <property type="entry name" value="USP"/>
</dbReference>
<evidence type="ECO:0000259" key="9">
    <source>
        <dbReference type="PROSITE" id="PS50235"/>
    </source>
</evidence>
<comment type="similarity">
    <text evidence="2">Belongs to the peptidase C19 family.</text>
</comment>
<proteinExistence type="inferred from homology"/>
<dbReference type="Pfam" id="PF00443">
    <property type="entry name" value="UCH"/>
    <property type="match status" value="1"/>
</dbReference>
<dbReference type="AlphaFoldDB" id="A0A1Y2GM13"/>
<feature type="region of interest" description="Disordered" evidence="8">
    <location>
        <begin position="970"/>
        <end position="1014"/>
    </location>
</feature>
<feature type="region of interest" description="Disordered" evidence="8">
    <location>
        <begin position="458"/>
        <end position="534"/>
    </location>
</feature>
<dbReference type="GO" id="GO:0016579">
    <property type="term" value="P:protein deubiquitination"/>
    <property type="evidence" value="ECO:0007669"/>
    <property type="project" value="InterPro"/>
</dbReference>
<dbReference type="PROSITE" id="PS00973">
    <property type="entry name" value="USP_2"/>
    <property type="match status" value="1"/>
</dbReference>
<dbReference type="CDD" id="cd02674">
    <property type="entry name" value="Peptidase_C19R"/>
    <property type="match status" value="1"/>
</dbReference>
<name>A0A1Y2GM13_9FUNG</name>
<sequence>MPMSFPRSLQGARGFASSEAPVDGICGLSNLGNTCFMNSALQCLSNTPDLTRYILAGAWRDELNRDNPLGMGGEVARAYANLIDKLWKGTNKVFSPREFKSTIGRFAPSFTGYHQHDSQELLAFLLDGLHEDLNRIIKKPYTEVPDFSGRPDEEVAADCWKLHKARNDSIIVDLFQGQYKSTLVCPECHKISVTFDPFMYLSLPLPISKKWVGTVTYVPYDPKQPIVDIRLQLPKGSTQRVLKERVAELMNTQASHLYSAEVFANRFYKTHENGDVVDELSDTDKTFLYELPVPDFTNAQDHVVFPVLSMMEPTSSFGRISTFGHPMMVCVTKEEALDPDAVYKAILKQYSRYTTMDLYEDDTAESGERTKTDEQSADVDMTTPDDTKEERMAKSGLFRLLAFPPPPSQPSRYQYRPMTKPTMYAPSVPPSMNDMIDMYQRVLSKESGTSKEMDIFKSRHGQSWGDDNEDDSMNRIGRLGSPSGLSNSSRSSSRPRVPQPDQDELSEDEGEQSILQSRRPNFATASPSIPVCEPEPAVRKGEMVYCVWARPYESSIYAPERRYRSYRSMEEEETQESGVRVLWEQRGPPVVDPVLQEEIAANKKGRKVITLEDCLNEYTKEEQLGQEDLWYCPNCKKHQQATKKLDIWRFPDILVVHLKRFSHTRAWRDKIDAMVDFPIEGLDLSTKTLKENNREDNIYDLFGVSNHMGGLGGGHYTAYAKNEKLNQWYSFDDSHVSPVNKEAIKTSSAYLLFYRRRSAVLPEYEQRPASPVAEPSVQSISATPYYNYSVYSGPSDAPSSSLWRSELEEGQYGPWGKPPSETYDEYGPMPPAFFDDTDLPEYNSTIGASGMASPPSPFSEGLTFVSDKRNGKSRSRNDDNDADDEDSTMAVSYLDDPTAHSPDLSTCASDGSNPGTATVSPGFSPLAHATTIGEYPPRMQLPPHITLEDGRIDDSDEGAELPMRLYENIGTVGASIPTPSSTTIEGTEEAAGEEEESEQDGVQMVEWRKGSSDH</sequence>
<feature type="compositionally biased region" description="Basic and acidic residues" evidence="8">
    <location>
        <begin position="866"/>
        <end position="879"/>
    </location>
</feature>
<dbReference type="InterPro" id="IPR001394">
    <property type="entry name" value="Peptidase_C19_UCH"/>
</dbReference>
<dbReference type="InterPro" id="IPR050185">
    <property type="entry name" value="Ub_carboxyl-term_hydrolase"/>
</dbReference>
<dbReference type="STRING" id="64571.A0A1Y2GM13"/>
<dbReference type="PANTHER" id="PTHR21646">
    <property type="entry name" value="UBIQUITIN CARBOXYL-TERMINAL HYDROLASE"/>
    <property type="match status" value="1"/>
</dbReference>
<dbReference type="EMBL" id="MCFF01000020">
    <property type="protein sequence ID" value="ORZ14952.1"/>
    <property type="molecule type" value="Genomic_DNA"/>
</dbReference>
<feature type="compositionally biased region" description="Low complexity" evidence="8">
    <location>
        <begin position="477"/>
        <end position="496"/>
    </location>
</feature>
<feature type="region of interest" description="Disordered" evidence="8">
    <location>
        <begin position="400"/>
        <end position="419"/>
    </location>
</feature>
<dbReference type="PROSITE" id="PS50235">
    <property type="entry name" value="USP_3"/>
    <property type="match status" value="1"/>
</dbReference>
<feature type="domain" description="USP" evidence="9">
    <location>
        <begin position="26"/>
        <end position="757"/>
    </location>
</feature>
<dbReference type="PROSITE" id="PS00972">
    <property type="entry name" value="USP_1"/>
    <property type="match status" value="1"/>
</dbReference>